<evidence type="ECO:0008006" key="4">
    <source>
        <dbReference type="Google" id="ProtNLM"/>
    </source>
</evidence>
<comment type="caution">
    <text evidence="2">The sequence shown here is derived from an EMBL/GenBank/DDBJ whole genome shotgun (WGS) entry which is preliminary data.</text>
</comment>
<proteinExistence type="predicted"/>
<accession>A0ABN9XKX9</accession>
<evidence type="ECO:0000256" key="1">
    <source>
        <dbReference type="SAM" id="MobiDB-lite"/>
    </source>
</evidence>
<evidence type="ECO:0000313" key="3">
    <source>
        <dbReference type="Proteomes" id="UP001189429"/>
    </source>
</evidence>
<dbReference type="Proteomes" id="UP001189429">
    <property type="component" value="Unassembled WGS sequence"/>
</dbReference>
<reference evidence="2" key="1">
    <citation type="submission" date="2023-10" db="EMBL/GenBank/DDBJ databases">
        <authorList>
            <person name="Chen Y."/>
            <person name="Shah S."/>
            <person name="Dougan E. K."/>
            <person name="Thang M."/>
            <person name="Chan C."/>
        </authorList>
    </citation>
    <scope>NUCLEOTIDE SEQUENCE [LARGE SCALE GENOMIC DNA]</scope>
</reference>
<organism evidence="2 3">
    <name type="scientific">Prorocentrum cordatum</name>
    <dbReference type="NCBI Taxonomy" id="2364126"/>
    <lineage>
        <taxon>Eukaryota</taxon>
        <taxon>Sar</taxon>
        <taxon>Alveolata</taxon>
        <taxon>Dinophyceae</taxon>
        <taxon>Prorocentrales</taxon>
        <taxon>Prorocentraceae</taxon>
        <taxon>Prorocentrum</taxon>
    </lineage>
</organism>
<name>A0ABN9XKX9_9DINO</name>
<protein>
    <recommendedName>
        <fullName evidence="4">Nudix hydrolase domain-containing protein</fullName>
    </recommendedName>
</protein>
<keyword evidence="3" id="KW-1185">Reference proteome</keyword>
<feature type="region of interest" description="Disordered" evidence="1">
    <location>
        <begin position="69"/>
        <end position="152"/>
    </location>
</feature>
<dbReference type="EMBL" id="CAUYUJ010020784">
    <property type="protein sequence ID" value="CAK0900481.1"/>
    <property type="molecule type" value="Genomic_DNA"/>
</dbReference>
<feature type="non-terminal residue" evidence="2">
    <location>
        <position position="152"/>
    </location>
</feature>
<sequence length="152" mass="16332">MAKKKPSKYVGSCGIYVLAGRGGERRLLVHRRSRQVSEPNTICAPGGIVERWLCGEDLSDFHSGALKTLSGAGTRGNRREARRGAGGRAQAAARGRGCRVLGPRNAPQFLRGARGVPRPRRSGARESARAGPRRHGRDPAGRGLPGKTCMRR</sequence>
<evidence type="ECO:0000313" key="2">
    <source>
        <dbReference type="EMBL" id="CAK0900481.1"/>
    </source>
</evidence>
<gene>
    <name evidence="2" type="ORF">PCOR1329_LOCUS77749</name>
</gene>